<dbReference type="InterPro" id="IPR003819">
    <property type="entry name" value="TauD/TfdA-like"/>
</dbReference>
<sequence length="317" mass="35605">MQPPATMSTGKVQELKSGFGAEITNLHFENGVQDADFRLVQDAVTKYGVVVIRGTNLSDETHLELSRKFGELDDVTPYNLAGRKHRLKYNELFDVSNVDVGGGIVDPNSPRGHADKGNLLFHVDSSFNPRRAGYSLLLVHELPPNGTGGGLAFVDTRTAFDELDESTKQNLIDNDYIAAHSLVHSKKLASPEFFADLDPNDYPFGRHKLVQRHEASGRLNLYIASHIHHLEGLEADSSQQLFDKLYDHARQEKYIVQIDWENPGDLIIWDNTCTMHRAVAGPFLYKHRRDMRRATVHDSSSQAWGLNEHSNVRQGLP</sequence>
<dbReference type="GO" id="GO:0051213">
    <property type="term" value="F:dioxygenase activity"/>
    <property type="evidence" value="ECO:0007669"/>
    <property type="project" value="UniProtKB-KW"/>
</dbReference>
<keyword evidence="5" id="KW-0408">Iron</keyword>
<dbReference type="GO" id="GO:0046872">
    <property type="term" value="F:metal ion binding"/>
    <property type="evidence" value="ECO:0007669"/>
    <property type="project" value="UniProtKB-KW"/>
</dbReference>
<feature type="domain" description="TauD/TfdA-like" evidence="7">
    <location>
        <begin position="12"/>
        <end position="295"/>
    </location>
</feature>
<accession>A0A2G7FR37</accession>
<dbReference type="AlphaFoldDB" id="A0A2G7FR37"/>
<comment type="caution">
    <text evidence="8">The sequence shown here is derived from an EMBL/GenBank/DDBJ whole genome shotgun (WGS) entry which is preliminary data.</text>
</comment>
<dbReference type="SUPFAM" id="SSF51197">
    <property type="entry name" value="Clavaminate synthase-like"/>
    <property type="match status" value="1"/>
</dbReference>
<dbReference type="Proteomes" id="UP000231358">
    <property type="component" value="Unassembled WGS sequence"/>
</dbReference>
<proteinExistence type="inferred from homology"/>
<evidence type="ECO:0000313" key="9">
    <source>
        <dbReference type="Proteomes" id="UP000231358"/>
    </source>
</evidence>
<gene>
    <name evidence="8" type="ORF">AARAC_000028</name>
</gene>
<dbReference type="PANTHER" id="PTHR43779:SF3">
    <property type="entry name" value="(3R)-3-[(CARBOXYMETHYL)AMINO]FATTY ACID OXYGENASE_DECARBOXYLASE"/>
    <property type="match status" value="1"/>
</dbReference>
<evidence type="ECO:0000256" key="6">
    <source>
        <dbReference type="SAM" id="MobiDB-lite"/>
    </source>
</evidence>
<organism evidence="8 9">
    <name type="scientific">Aspergillus arachidicola</name>
    <dbReference type="NCBI Taxonomy" id="656916"/>
    <lineage>
        <taxon>Eukaryota</taxon>
        <taxon>Fungi</taxon>
        <taxon>Dikarya</taxon>
        <taxon>Ascomycota</taxon>
        <taxon>Pezizomycotina</taxon>
        <taxon>Eurotiomycetes</taxon>
        <taxon>Eurotiomycetidae</taxon>
        <taxon>Eurotiales</taxon>
        <taxon>Aspergillaceae</taxon>
        <taxon>Aspergillus</taxon>
        <taxon>Aspergillus subgen. Circumdati</taxon>
    </lineage>
</organism>
<keyword evidence="2" id="KW-0479">Metal-binding</keyword>
<evidence type="ECO:0000256" key="2">
    <source>
        <dbReference type="ARBA" id="ARBA00022723"/>
    </source>
</evidence>
<feature type="region of interest" description="Disordered" evidence="6">
    <location>
        <begin position="297"/>
        <end position="317"/>
    </location>
</feature>
<dbReference type="EMBL" id="NEXV01000528">
    <property type="protein sequence ID" value="PIG82261.1"/>
    <property type="molecule type" value="Genomic_DNA"/>
</dbReference>
<evidence type="ECO:0000256" key="1">
    <source>
        <dbReference type="ARBA" id="ARBA00005896"/>
    </source>
</evidence>
<evidence type="ECO:0000259" key="7">
    <source>
        <dbReference type="Pfam" id="PF02668"/>
    </source>
</evidence>
<name>A0A2G7FR37_9EURO</name>
<evidence type="ECO:0000256" key="5">
    <source>
        <dbReference type="ARBA" id="ARBA00023004"/>
    </source>
</evidence>
<dbReference type="STRING" id="656916.A0A2G7FR37"/>
<reference evidence="8 9" key="1">
    <citation type="submission" date="2017-05" db="EMBL/GenBank/DDBJ databases">
        <title>Genome sequence for an aflatoxigenic pathogen of Argentinian peanut, Aspergillus arachidicola.</title>
        <authorList>
            <person name="Moore G."/>
            <person name="Beltz S.B."/>
            <person name="Mack B.M."/>
        </authorList>
    </citation>
    <scope>NUCLEOTIDE SEQUENCE [LARGE SCALE GENOMIC DNA]</scope>
    <source>
        <strain evidence="8 9">CBS 117610</strain>
    </source>
</reference>
<dbReference type="Gene3D" id="3.60.130.10">
    <property type="entry name" value="Clavaminate synthase-like"/>
    <property type="match status" value="1"/>
</dbReference>
<comment type="similarity">
    <text evidence="1">Belongs to the TfdA dioxygenase family.</text>
</comment>
<evidence type="ECO:0000313" key="8">
    <source>
        <dbReference type="EMBL" id="PIG82261.1"/>
    </source>
</evidence>
<dbReference type="PANTHER" id="PTHR43779">
    <property type="entry name" value="DIOXYGENASE RV0097-RELATED"/>
    <property type="match status" value="1"/>
</dbReference>
<evidence type="ECO:0000256" key="4">
    <source>
        <dbReference type="ARBA" id="ARBA00023002"/>
    </source>
</evidence>
<keyword evidence="3" id="KW-0223">Dioxygenase</keyword>
<evidence type="ECO:0000256" key="3">
    <source>
        <dbReference type="ARBA" id="ARBA00022964"/>
    </source>
</evidence>
<dbReference type="Pfam" id="PF02668">
    <property type="entry name" value="TauD"/>
    <property type="match status" value="1"/>
</dbReference>
<dbReference type="InterPro" id="IPR051178">
    <property type="entry name" value="TfdA_dioxygenase"/>
</dbReference>
<dbReference type="InterPro" id="IPR042098">
    <property type="entry name" value="TauD-like_sf"/>
</dbReference>
<protein>
    <recommendedName>
        <fullName evidence="7">TauD/TfdA-like domain-containing protein</fullName>
    </recommendedName>
</protein>
<keyword evidence="4" id="KW-0560">Oxidoreductase</keyword>
<keyword evidence="9" id="KW-1185">Reference proteome</keyword>